<name>A0A4C1UTZ0_EUMVA</name>
<evidence type="ECO:0000313" key="3">
    <source>
        <dbReference type="Proteomes" id="UP000299102"/>
    </source>
</evidence>
<sequence length="140" mass="15663">MELFSELNQGGERERWKPETSGPESELLKTSSIQRTPVLRLIHKYSSKPCDTPCCKRRPQKSLFLRQVLEPSSKVMFESGSANKRSRGHVDPSSSHAVTALETTVINSSQHGPGVRGGRGGRSPRIYNKKKGEFSRKLQL</sequence>
<feature type="region of interest" description="Disordered" evidence="1">
    <location>
        <begin position="1"/>
        <end position="32"/>
    </location>
</feature>
<protein>
    <submittedName>
        <fullName evidence="2">Uncharacterized protein</fullName>
    </submittedName>
</protein>
<dbReference type="AlphaFoldDB" id="A0A4C1UTZ0"/>
<reference evidence="2 3" key="1">
    <citation type="journal article" date="2019" name="Commun. Biol.">
        <title>The bagworm genome reveals a unique fibroin gene that provides high tensile strength.</title>
        <authorList>
            <person name="Kono N."/>
            <person name="Nakamura H."/>
            <person name="Ohtoshi R."/>
            <person name="Tomita M."/>
            <person name="Numata K."/>
            <person name="Arakawa K."/>
        </authorList>
    </citation>
    <scope>NUCLEOTIDE SEQUENCE [LARGE SCALE GENOMIC DNA]</scope>
</reference>
<proteinExistence type="predicted"/>
<comment type="caution">
    <text evidence="2">The sequence shown here is derived from an EMBL/GenBank/DDBJ whole genome shotgun (WGS) entry which is preliminary data.</text>
</comment>
<evidence type="ECO:0000313" key="2">
    <source>
        <dbReference type="EMBL" id="GBP29462.1"/>
    </source>
</evidence>
<accession>A0A4C1UTZ0</accession>
<keyword evidence="3" id="KW-1185">Reference proteome</keyword>
<gene>
    <name evidence="2" type="ORF">EVAR_22074_1</name>
</gene>
<feature type="region of interest" description="Disordered" evidence="1">
    <location>
        <begin position="79"/>
        <end position="140"/>
    </location>
</feature>
<organism evidence="2 3">
    <name type="scientific">Eumeta variegata</name>
    <name type="common">Bagworm moth</name>
    <name type="synonym">Eumeta japonica</name>
    <dbReference type="NCBI Taxonomy" id="151549"/>
    <lineage>
        <taxon>Eukaryota</taxon>
        <taxon>Metazoa</taxon>
        <taxon>Ecdysozoa</taxon>
        <taxon>Arthropoda</taxon>
        <taxon>Hexapoda</taxon>
        <taxon>Insecta</taxon>
        <taxon>Pterygota</taxon>
        <taxon>Neoptera</taxon>
        <taxon>Endopterygota</taxon>
        <taxon>Lepidoptera</taxon>
        <taxon>Glossata</taxon>
        <taxon>Ditrysia</taxon>
        <taxon>Tineoidea</taxon>
        <taxon>Psychidae</taxon>
        <taxon>Oiketicinae</taxon>
        <taxon>Eumeta</taxon>
    </lineage>
</organism>
<dbReference type="EMBL" id="BGZK01000220">
    <property type="protein sequence ID" value="GBP29462.1"/>
    <property type="molecule type" value="Genomic_DNA"/>
</dbReference>
<evidence type="ECO:0000256" key="1">
    <source>
        <dbReference type="SAM" id="MobiDB-lite"/>
    </source>
</evidence>
<feature type="compositionally biased region" description="Polar residues" evidence="1">
    <location>
        <begin position="92"/>
        <end position="111"/>
    </location>
</feature>
<feature type="compositionally biased region" description="Basic and acidic residues" evidence="1">
    <location>
        <begin position="130"/>
        <end position="140"/>
    </location>
</feature>
<dbReference type="Proteomes" id="UP000299102">
    <property type="component" value="Unassembled WGS sequence"/>
</dbReference>